<dbReference type="OrthoDB" id="9780677at2"/>
<evidence type="ECO:0000256" key="1">
    <source>
        <dbReference type="ARBA" id="ARBA00011040"/>
    </source>
</evidence>
<dbReference type="AlphaFoldDB" id="A0A4R6BBN5"/>
<dbReference type="InterPro" id="IPR027541">
    <property type="entry name" value="Ars_ATPase"/>
</dbReference>
<feature type="domain" description="ArsA/GET3 Anion-transporting ATPase-like" evidence="2">
    <location>
        <begin position="333"/>
        <end position="467"/>
    </location>
</feature>
<feature type="domain" description="ArsA/GET3 Anion-transporting ATPase-like" evidence="2">
    <location>
        <begin position="20"/>
        <end position="300"/>
    </location>
</feature>
<dbReference type="PANTHER" id="PTHR10803">
    <property type="entry name" value="ARSENICAL PUMP-DRIVING ATPASE ARSENITE-TRANSLOCATING ATPASE"/>
    <property type="match status" value="1"/>
</dbReference>
<dbReference type="InterPro" id="IPR027417">
    <property type="entry name" value="P-loop_NTPase"/>
</dbReference>
<proteinExistence type="inferred from homology"/>
<keyword evidence="4" id="KW-1185">Reference proteome</keyword>
<dbReference type="Gene3D" id="3.40.50.300">
    <property type="entry name" value="P-loop containing nucleotide triphosphate hydrolases"/>
    <property type="match status" value="2"/>
</dbReference>
<comment type="similarity">
    <text evidence="1">Belongs to the arsA ATPase family.</text>
</comment>
<evidence type="ECO:0000313" key="3">
    <source>
        <dbReference type="EMBL" id="TDL95243.1"/>
    </source>
</evidence>
<dbReference type="PANTHER" id="PTHR10803:SF3">
    <property type="entry name" value="ATPASE GET3"/>
    <property type="match status" value="1"/>
</dbReference>
<dbReference type="EMBL" id="SCWA01000016">
    <property type="protein sequence ID" value="TDL95243.1"/>
    <property type="molecule type" value="Genomic_DNA"/>
</dbReference>
<dbReference type="GO" id="GO:0005524">
    <property type="term" value="F:ATP binding"/>
    <property type="evidence" value="ECO:0007669"/>
    <property type="project" value="InterPro"/>
</dbReference>
<dbReference type="NCBIfam" id="TIGR04291">
    <property type="entry name" value="arsen_driv_ArsA"/>
    <property type="match status" value="1"/>
</dbReference>
<gene>
    <name evidence="3" type="primary">arsA</name>
    <name evidence="3" type="ORF">ERX27_08805</name>
</gene>
<dbReference type="GO" id="GO:0015446">
    <property type="term" value="F:ATPase-coupled arsenite transmembrane transporter activity"/>
    <property type="evidence" value="ECO:0007669"/>
    <property type="project" value="InterPro"/>
</dbReference>
<dbReference type="Pfam" id="PF02374">
    <property type="entry name" value="ArsA_ATPase"/>
    <property type="match status" value="2"/>
</dbReference>
<name>A0A4R6BBN5_9STAP</name>
<dbReference type="NCBIfam" id="TIGR00345">
    <property type="entry name" value="GET3_arsA_TRC40"/>
    <property type="match status" value="1"/>
</dbReference>
<dbReference type="InterPro" id="IPR016300">
    <property type="entry name" value="ATPase_ArsA/GET3"/>
</dbReference>
<dbReference type="GO" id="GO:0016887">
    <property type="term" value="F:ATP hydrolysis activity"/>
    <property type="evidence" value="ECO:0007669"/>
    <property type="project" value="InterPro"/>
</dbReference>
<dbReference type="SUPFAM" id="SSF52540">
    <property type="entry name" value="P-loop containing nucleoside triphosphate hydrolases"/>
    <property type="match status" value="2"/>
</dbReference>
<sequence>MEVTAADCYKKIDLSCAALTKYLFFTGKGGVGKTTLSSSYAVNLAQRGYRVALISTDPASNLQDVFTMKLTNRLTQMAEVPNLFIANFEPLQAAEDYKNSVIEPYIGILSDDMLENMKEQLSGSCTVEVAAFNEFTRFIANEEVEAAYDYVIFDTAPTGHTLRMLELPSAWDNYLETTSHDASCLGQLSGLDEDRDKYKTALKKLRDKEMTTLMLVARAEISALKEVKRAQEELEAIGVSRFHVIINGLITQPYGAISKAKMTSQQAALTKYEDWLKEQDIYYALYQSAHEEGISGLVKLLKYNSPVQPDTFKAQSHPAIDELVAKVESSDLRYLFMMGKGGVGKTTVARLIAEALAAKGHHVHLATTDPTKEITAAANDWLRISYIDEDEALAQYKAEVFAQAGDLTDDEKNYIEEDLRSPCTQEIAFFRAFSEIVADETSDYVIVDTAPTGHTLLLLDASESYHQEVIKNEKKLPEAVEQLLPKIKNNQLTEMMIITLPERTPYLEAARLADDLERAGIAHSNWVINQELVSSRESDDLFAAKKFDESNWIKKIREHSHGHYYTIPFGGHDEN</sequence>
<organism evidence="3 4">
    <name type="scientific">Macrococcus brunensis</name>
    <dbReference type="NCBI Taxonomy" id="198483"/>
    <lineage>
        <taxon>Bacteria</taxon>
        <taxon>Bacillati</taxon>
        <taxon>Bacillota</taxon>
        <taxon>Bacilli</taxon>
        <taxon>Bacillales</taxon>
        <taxon>Staphylococcaceae</taxon>
        <taxon>Macrococcus</taxon>
    </lineage>
</organism>
<dbReference type="Proteomes" id="UP000295310">
    <property type="component" value="Unassembled WGS sequence"/>
</dbReference>
<accession>A0A4R6BBN5</accession>
<dbReference type="RefSeq" id="WP_133432473.1">
    <property type="nucleotide sequence ID" value="NZ_SCWA01000016.1"/>
</dbReference>
<comment type="caution">
    <text evidence="3">The sequence shown here is derived from an EMBL/GenBank/DDBJ whole genome shotgun (WGS) entry which is preliminary data.</text>
</comment>
<evidence type="ECO:0000313" key="4">
    <source>
        <dbReference type="Proteomes" id="UP000295310"/>
    </source>
</evidence>
<dbReference type="PIRSF" id="PIRSF001327">
    <property type="entry name" value="Arsenical_pump-driving_ATPase"/>
    <property type="match status" value="1"/>
</dbReference>
<protein>
    <submittedName>
        <fullName evidence="3">Arsenical pump-driving ATPase</fullName>
    </submittedName>
</protein>
<dbReference type="InterPro" id="IPR025723">
    <property type="entry name" value="ArsA/GET3_ATPase-like"/>
</dbReference>
<reference evidence="3 4" key="1">
    <citation type="submission" date="2019-01" db="EMBL/GenBank/DDBJ databases">
        <title>Draft genome sequences of the type strains of six Macrococcus species.</title>
        <authorList>
            <person name="Mazhar S."/>
            <person name="Altermann E."/>
            <person name="Hill C."/>
            <person name="Mcauliffe O."/>
        </authorList>
    </citation>
    <scope>NUCLEOTIDE SEQUENCE [LARGE SCALE GENOMIC DNA]</scope>
    <source>
        <strain evidence="3 4">CCM4811</strain>
    </source>
</reference>
<evidence type="ECO:0000259" key="2">
    <source>
        <dbReference type="Pfam" id="PF02374"/>
    </source>
</evidence>
<dbReference type="CDD" id="cd02035">
    <property type="entry name" value="ArsA"/>
    <property type="match status" value="2"/>
</dbReference>